<dbReference type="PROSITE" id="PS51257">
    <property type="entry name" value="PROKAR_LIPOPROTEIN"/>
    <property type="match status" value="1"/>
</dbReference>
<keyword evidence="3" id="KW-1185">Reference proteome</keyword>
<evidence type="ECO:0000313" key="3">
    <source>
        <dbReference type="Proteomes" id="UP000198924"/>
    </source>
</evidence>
<keyword evidence="1" id="KW-0732">Signal</keyword>
<dbReference type="EMBL" id="FOSH01000001">
    <property type="protein sequence ID" value="SFJ75359.1"/>
    <property type="molecule type" value="Genomic_DNA"/>
</dbReference>
<protein>
    <recommendedName>
        <fullName evidence="4">Lipoprotein</fullName>
    </recommendedName>
</protein>
<feature type="signal peptide" evidence="1">
    <location>
        <begin position="1"/>
        <end position="23"/>
    </location>
</feature>
<evidence type="ECO:0000256" key="1">
    <source>
        <dbReference type="SAM" id="SignalP"/>
    </source>
</evidence>
<sequence length="218" mass="24986">MLCRYPYLVIAVVFALSACTSNYSEQTIKPIRSTERLNDIWDNHYRFFIGQPTPTHFSVCHSMSCYKISEVSLDKQDWQEVLALFSKTSSAEEERHTIQQAIGKLEILVGKQIGSQHDLARNQIAYNRYGQMDCIDEATNTSVYLRMLENADVLKWHTTASRTSRGIFQGQAPHNTATIIDTQTQTRYAVDSWFYANGTAPMIIQLDKWMSGWEPESN</sequence>
<evidence type="ECO:0000313" key="2">
    <source>
        <dbReference type="EMBL" id="SFJ75359.1"/>
    </source>
</evidence>
<feature type="chain" id="PRO_5011710506" description="Lipoprotein" evidence="1">
    <location>
        <begin position="24"/>
        <end position="218"/>
    </location>
</feature>
<evidence type="ECO:0008006" key="4">
    <source>
        <dbReference type="Google" id="ProtNLM"/>
    </source>
</evidence>
<dbReference type="STRING" id="45496.SAMN04488079_10173"/>
<gene>
    <name evidence="2" type="ORF">SAMN04488079_10173</name>
</gene>
<dbReference type="Proteomes" id="UP000198924">
    <property type="component" value="Unassembled WGS sequence"/>
</dbReference>
<accession>A0A1I3TYI3</accession>
<organism evidence="2 3">
    <name type="scientific">Methylophaga sulfidovorans</name>
    <dbReference type="NCBI Taxonomy" id="45496"/>
    <lineage>
        <taxon>Bacteria</taxon>
        <taxon>Pseudomonadati</taxon>
        <taxon>Pseudomonadota</taxon>
        <taxon>Gammaproteobacteria</taxon>
        <taxon>Thiotrichales</taxon>
        <taxon>Piscirickettsiaceae</taxon>
        <taxon>Methylophaga</taxon>
    </lineage>
</organism>
<reference evidence="3" key="1">
    <citation type="submission" date="2016-10" db="EMBL/GenBank/DDBJ databases">
        <authorList>
            <person name="Varghese N."/>
            <person name="Submissions S."/>
        </authorList>
    </citation>
    <scope>NUCLEOTIDE SEQUENCE [LARGE SCALE GENOMIC DNA]</scope>
    <source>
        <strain evidence="3">DSM 11578</strain>
    </source>
</reference>
<dbReference type="AlphaFoldDB" id="A0A1I3TYI3"/>
<name>A0A1I3TYI3_9GAMM</name>
<proteinExistence type="predicted"/>
<dbReference type="RefSeq" id="WP_245752780.1">
    <property type="nucleotide sequence ID" value="NZ_FOSH01000001.1"/>
</dbReference>